<dbReference type="PANTHER" id="PTHR43214">
    <property type="entry name" value="TWO-COMPONENT RESPONSE REGULATOR"/>
    <property type="match status" value="1"/>
</dbReference>
<dbReference type="SMART" id="SM00421">
    <property type="entry name" value="HTH_LUXR"/>
    <property type="match status" value="1"/>
</dbReference>
<keyword evidence="1 5" id="KW-0597">Phosphoprotein</keyword>
<dbReference type="PROSITE" id="PS50043">
    <property type="entry name" value="HTH_LUXR_2"/>
    <property type="match status" value="1"/>
</dbReference>
<dbReference type="InterPro" id="IPR039420">
    <property type="entry name" value="WalR-like"/>
</dbReference>
<gene>
    <name evidence="8" type="ORF">J2Z37_002555</name>
</gene>
<dbReference type="InterPro" id="IPR016032">
    <property type="entry name" value="Sig_transdc_resp-reg_C-effctor"/>
</dbReference>
<dbReference type="RefSeq" id="WP_209810596.1">
    <property type="nucleotide sequence ID" value="NZ_JAGGKT010000007.1"/>
</dbReference>
<dbReference type="SUPFAM" id="SSF46894">
    <property type="entry name" value="C-terminal effector domain of the bipartite response regulators"/>
    <property type="match status" value="1"/>
</dbReference>
<protein>
    <submittedName>
        <fullName evidence="8">Two-component system response regulator DegU</fullName>
    </submittedName>
</protein>
<dbReference type="Proteomes" id="UP001519343">
    <property type="component" value="Unassembled WGS sequence"/>
</dbReference>
<sequence length="231" mass="25991">MTNKIRILIVDDHQLFREGIRRILEMEEEFEVVGIASDGEEACTLVQEFFPDIVLLDINMPNMNGVQATERIKGISPHSKIIILSIHDDENYVHQTLYSGASGYLLKEMESSDLIEAIQVVANGEAYIHPKVTGKLITEFRRLSTLQDSEQVNVEITADSETDRFSALTPREKEVLQLMAEGKSNKAIGDHLFISEKTVKNHVSSVLQKLDVQDRTQAVVISIKNGWVKIS</sequence>
<evidence type="ECO:0000259" key="7">
    <source>
        <dbReference type="PROSITE" id="PS50110"/>
    </source>
</evidence>
<feature type="modified residue" description="4-aspartylphosphate" evidence="5">
    <location>
        <position position="57"/>
    </location>
</feature>
<dbReference type="InterPro" id="IPR058245">
    <property type="entry name" value="NreC/VraR/RcsB-like_REC"/>
</dbReference>
<name>A0ABS4GQZ6_9BACL</name>
<dbReference type="Pfam" id="PF00072">
    <property type="entry name" value="Response_reg"/>
    <property type="match status" value="1"/>
</dbReference>
<dbReference type="SUPFAM" id="SSF52172">
    <property type="entry name" value="CheY-like"/>
    <property type="match status" value="1"/>
</dbReference>
<dbReference type="Pfam" id="PF00196">
    <property type="entry name" value="GerE"/>
    <property type="match status" value="1"/>
</dbReference>
<dbReference type="InterPro" id="IPR001789">
    <property type="entry name" value="Sig_transdc_resp-reg_receiver"/>
</dbReference>
<keyword evidence="2" id="KW-0805">Transcription regulation</keyword>
<dbReference type="PROSITE" id="PS00622">
    <property type="entry name" value="HTH_LUXR_1"/>
    <property type="match status" value="1"/>
</dbReference>
<evidence type="ECO:0000256" key="4">
    <source>
        <dbReference type="ARBA" id="ARBA00023163"/>
    </source>
</evidence>
<evidence type="ECO:0000256" key="1">
    <source>
        <dbReference type="ARBA" id="ARBA00022553"/>
    </source>
</evidence>
<proteinExistence type="predicted"/>
<dbReference type="InterPro" id="IPR011006">
    <property type="entry name" value="CheY-like_superfamily"/>
</dbReference>
<reference evidence="8 9" key="1">
    <citation type="submission" date="2021-03" db="EMBL/GenBank/DDBJ databases">
        <title>Genomic Encyclopedia of Type Strains, Phase IV (KMG-IV): sequencing the most valuable type-strain genomes for metagenomic binning, comparative biology and taxonomic classification.</title>
        <authorList>
            <person name="Goeker M."/>
        </authorList>
    </citation>
    <scope>NUCLEOTIDE SEQUENCE [LARGE SCALE GENOMIC DNA]</scope>
    <source>
        <strain evidence="8 9">DSM 24738</strain>
    </source>
</reference>
<evidence type="ECO:0000256" key="2">
    <source>
        <dbReference type="ARBA" id="ARBA00023015"/>
    </source>
</evidence>
<dbReference type="PROSITE" id="PS50110">
    <property type="entry name" value="RESPONSE_REGULATORY"/>
    <property type="match status" value="1"/>
</dbReference>
<dbReference type="InterPro" id="IPR000792">
    <property type="entry name" value="Tscrpt_reg_LuxR_C"/>
</dbReference>
<feature type="domain" description="Response regulatory" evidence="7">
    <location>
        <begin position="6"/>
        <end position="122"/>
    </location>
</feature>
<evidence type="ECO:0000256" key="3">
    <source>
        <dbReference type="ARBA" id="ARBA00023125"/>
    </source>
</evidence>
<dbReference type="PRINTS" id="PR00038">
    <property type="entry name" value="HTHLUXR"/>
</dbReference>
<organism evidence="8 9">
    <name type="scientific">Ammoniphilus resinae</name>
    <dbReference type="NCBI Taxonomy" id="861532"/>
    <lineage>
        <taxon>Bacteria</taxon>
        <taxon>Bacillati</taxon>
        <taxon>Bacillota</taxon>
        <taxon>Bacilli</taxon>
        <taxon>Bacillales</taxon>
        <taxon>Paenibacillaceae</taxon>
        <taxon>Aneurinibacillus group</taxon>
        <taxon>Ammoniphilus</taxon>
    </lineage>
</organism>
<keyword evidence="4" id="KW-0804">Transcription</keyword>
<accession>A0ABS4GQZ6</accession>
<dbReference type="Gene3D" id="3.40.50.2300">
    <property type="match status" value="1"/>
</dbReference>
<evidence type="ECO:0000313" key="9">
    <source>
        <dbReference type="Proteomes" id="UP001519343"/>
    </source>
</evidence>
<keyword evidence="3" id="KW-0238">DNA-binding</keyword>
<dbReference type="SMART" id="SM00448">
    <property type="entry name" value="REC"/>
    <property type="match status" value="1"/>
</dbReference>
<evidence type="ECO:0000313" key="8">
    <source>
        <dbReference type="EMBL" id="MBP1932547.1"/>
    </source>
</evidence>
<evidence type="ECO:0000259" key="6">
    <source>
        <dbReference type="PROSITE" id="PS50043"/>
    </source>
</evidence>
<dbReference type="CDD" id="cd06170">
    <property type="entry name" value="LuxR_C_like"/>
    <property type="match status" value="1"/>
</dbReference>
<evidence type="ECO:0000256" key="5">
    <source>
        <dbReference type="PROSITE-ProRule" id="PRU00169"/>
    </source>
</evidence>
<feature type="domain" description="HTH luxR-type" evidence="6">
    <location>
        <begin position="161"/>
        <end position="226"/>
    </location>
</feature>
<dbReference type="PANTHER" id="PTHR43214:SF39">
    <property type="entry name" value="TRANSCRIPTIONAL REGULATORY PROTEIN DEGU"/>
    <property type="match status" value="1"/>
</dbReference>
<dbReference type="EMBL" id="JAGGKT010000007">
    <property type="protein sequence ID" value="MBP1932547.1"/>
    <property type="molecule type" value="Genomic_DNA"/>
</dbReference>
<keyword evidence="9" id="KW-1185">Reference proteome</keyword>
<dbReference type="CDD" id="cd17535">
    <property type="entry name" value="REC_NarL-like"/>
    <property type="match status" value="1"/>
</dbReference>
<comment type="caution">
    <text evidence="8">The sequence shown here is derived from an EMBL/GenBank/DDBJ whole genome shotgun (WGS) entry which is preliminary data.</text>
</comment>